<dbReference type="PROSITE" id="PS00678">
    <property type="entry name" value="WD_REPEATS_1"/>
    <property type="match status" value="1"/>
</dbReference>
<dbReference type="SMART" id="SM00320">
    <property type="entry name" value="WD40"/>
    <property type="match status" value="1"/>
</dbReference>
<dbReference type="OrthoDB" id="340259at2759"/>
<dbReference type="SUPFAM" id="SSF50978">
    <property type="entry name" value="WD40 repeat-like"/>
    <property type="match status" value="1"/>
</dbReference>
<reference evidence="4 5" key="1">
    <citation type="submission" date="2015-07" db="EMBL/GenBank/DDBJ databases">
        <title>Draft Genome Sequence of Malassezia furfur CBS1878 and Malassezia pachydermatis CBS1879.</title>
        <authorList>
            <person name="Triana S."/>
            <person name="Ohm R."/>
            <person name="Gonzalez A."/>
            <person name="DeCock H."/>
            <person name="Restrepo S."/>
            <person name="Celis A."/>
        </authorList>
    </citation>
    <scope>NUCLEOTIDE SEQUENCE [LARGE SCALE GENOMIC DNA]</scope>
    <source>
        <strain evidence="4 5">CBS 1879</strain>
    </source>
</reference>
<dbReference type="STRING" id="77020.A0A0M8MU14"/>
<feature type="repeat" description="WD" evidence="3">
    <location>
        <begin position="128"/>
        <end position="165"/>
    </location>
</feature>
<dbReference type="InterPro" id="IPR001680">
    <property type="entry name" value="WD40_rpt"/>
</dbReference>
<dbReference type="InterPro" id="IPR037626">
    <property type="entry name" value="NUP37"/>
</dbReference>
<dbReference type="AlphaFoldDB" id="A0A0M8MU14"/>
<keyword evidence="5" id="KW-1185">Reference proteome</keyword>
<dbReference type="Gene3D" id="2.130.10.10">
    <property type="entry name" value="YVTN repeat-like/Quinoprotein amine dehydrogenase"/>
    <property type="match status" value="1"/>
</dbReference>
<accession>A0A0M8MU14</accession>
<dbReference type="PANTHER" id="PTHR22806">
    <property type="entry name" value="NUCLEOPORIN NUP37 P37 -RELATED"/>
    <property type="match status" value="1"/>
</dbReference>
<dbReference type="EMBL" id="LGAV01000005">
    <property type="protein sequence ID" value="KOS13591.1"/>
    <property type="molecule type" value="Genomic_DNA"/>
</dbReference>
<keyword evidence="2" id="KW-0677">Repeat</keyword>
<dbReference type="InterPro" id="IPR019775">
    <property type="entry name" value="WD40_repeat_CS"/>
</dbReference>
<dbReference type="InterPro" id="IPR036322">
    <property type="entry name" value="WD40_repeat_dom_sf"/>
</dbReference>
<evidence type="ECO:0000256" key="2">
    <source>
        <dbReference type="ARBA" id="ARBA00022737"/>
    </source>
</evidence>
<dbReference type="InterPro" id="IPR015943">
    <property type="entry name" value="WD40/YVTN_repeat-like_dom_sf"/>
</dbReference>
<dbReference type="PROSITE" id="PS50082">
    <property type="entry name" value="WD_REPEATS_2"/>
    <property type="match status" value="1"/>
</dbReference>
<keyword evidence="1 3" id="KW-0853">WD repeat</keyword>
<proteinExistence type="predicted"/>
<dbReference type="Proteomes" id="UP000037751">
    <property type="component" value="Unassembled WGS sequence"/>
</dbReference>
<evidence type="ECO:0000313" key="5">
    <source>
        <dbReference type="Proteomes" id="UP000037751"/>
    </source>
</evidence>
<evidence type="ECO:0000313" key="4">
    <source>
        <dbReference type="EMBL" id="KOS13591.1"/>
    </source>
</evidence>
<dbReference type="VEuPathDB" id="FungiDB:Malapachy_2037"/>
<name>A0A0M8MU14_9BASI</name>
<dbReference type="GO" id="GO:0031080">
    <property type="term" value="C:nuclear pore outer ring"/>
    <property type="evidence" value="ECO:0007669"/>
    <property type="project" value="InterPro"/>
</dbReference>
<dbReference type="PANTHER" id="PTHR22806:SF0">
    <property type="entry name" value="NUCLEOPORIN NUP37"/>
    <property type="match status" value="1"/>
</dbReference>
<gene>
    <name evidence="4" type="ORF">Malapachy_2037</name>
</gene>
<organism evidence="4 5">
    <name type="scientific">Malassezia pachydermatis</name>
    <dbReference type="NCBI Taxonomy" id="77020"/>
    <lineage>
        <taxon>Eukaryota</taxon>
        <taxon>Fungi</taxon>
        <taxon>Dikarya</taxon>
        <taxon>Basidiomycota</taxon>
        <taxon>Ustilaginomycotina</taxon>
        <taxon>Malasseziomycetes</taxon>
        <taxon>Malasseziales</taxon>
        <taxon>Malasseziaceae</taxon>
        <taxon>Malassezia</taxon>
    </lineage>
</organism>
<protein>
    <submittedName>
        <fullName evidence="4">Wd repeat-containing protein</fullName>
    </submittedName>
</protein>
<dbReference type="RefSeq" id="XP_017991223.1">
    <property type="nucleotide sequence ID" value="XM_018136532.1"/>
</dbReference>
<comment type="caution">
    <text evidence="4">The sequence shown here is derived from an EMBL/GenBank/DDBJ whole genome shotgun (WGS) entry which is preliminary data.</text>
</comment>
<sequence>MTVPLLTRSGPWQPGVQVSEPIRLVRCCTSPLAKGLVLLATGKSVHIYDMQCNNEEASLTFVPVTSFFLGCETTAAAWSPGTSYMGGIKSSNEDEKSWRLDVVVATETNELRLLQAYGPELDTSNRLLGETHGAVTDVAWCPASGYESYVATAGEDGVIQLWNLEPQAESEFPMEDGAEDAAAAAGPTCRALYLDCAVLSLSFHPKVPKLLLAIESSGVGHLIDWLASHDEVRITASFHDPVTLGMSMTQRMDMQGAGAWQMQDSDIVGALLGPRWGVWNISNGSSAPVAQGSLRGVDETCHGGFRFCPTNSRLFAIYVSSVPGHILAQSGYTTGAVSKGQTAATVQVFDSAFPATPRALDVYKQAPFQSHKVSLETTGRSNTTTLPAAYGVSSVDWLPRRVGSYDVLLVAVGCQLLPIPAA</sequence>
<evidence type="ECO:0000256" key="3">
    <source>
        <dbReference type="PROSITE-ProRule" id="PRU00221"/>
    </source>
</evidence>
<evidence type="ECO:0000256" key="1">
    <source>
        <dbReference type="ARBA" id="ARBA00022574"/>
    </source>
</evidence>
<dbReference type="GeneID" id="28728407"/>